<keyword evidence="2" id="KW-1185">Reference proteome</keyword>
<dbReference type="Proteomes" id="UP000790377">
    <property type="component" value="Unassembled WGS sequence"/>
</dbReference>
<organism evidence="1 2">
    <name type="scientific">Hygrophoropsis aurantiaca</name>
    <dbReference type="NCBI Taxonomy" id="72124"/>
    <lineage>
        <taxon>Eukaryota</taxon>
        <taxon>Fungi</taxon>
        <taxon>Dikarya</taxon>
        <taxon>Basidiomycota</taxon>
        <taxon>Agaricomycotina</taxon>
        <taxon>Agaricomycetes</taxon>
        <taxon>Agaricomycetidae</taxon>
        <taxon>Boletales</taxon>
        <taxon>Coniophorineae</taxon>
        <taxon>Hygrophoropsidaceae</taxon>
        <taxon>Hygrophoropsis</taxon>
    </lineage>
</organism>
<sequence length="427" mass="49354">IVAGTRGYYARDYSIGLGWNNMRYIIEASLFHGSLLNRTVIIPSFVYARACEYPNAVCAAYFPMVNRGDAVNSDEWRKLPEEQQMGWRVPMSTMINITHLRRTQPVLLVSEYLRLHNLSADLEASNGQWDTEKYHQNPSVFDIGARGPPSLKVIDNWWYDPRRLNRVDSIPDDMKRRGDWNVSKGEYGTWNKKEKTDIYLNLQSALPKKGRQNVLGWDQARSILQNHGIVGISSDEGFEMKLRDNGWEVLYTYDGAIGMDFVKNVVNPIRQVAPRDSIRGYVEDYRRFDADVLLLKGEIHFERKPAGLRFTTTDSRDNFSRLVLFEIHPIDSVKRLSAAMDKAMTERNGGRMWMGAHMRRGDFVLYNWTMQVELGDHFQRIKTSLEYGRGVLYSMRSTGTLSPYDVPNVTVDRNQLQREVPDANDKY</sequence>
<proteinExistence type="predicted"/>
<name>A0ACB7ZVH3_9AGAM</name>
<gene>
    <name evidence="1" type="ORF">BJ138DRAFT_967271</name>
</gene>
<evidence type="ECO:0000313" key="2">
    <source>
        <dbReference type="Proteomes" id="UP000790377"/>
    </source>
</evidence>
<evidence type="ECO:0000313" key="1">
    <source>
        <dbReference type="EMBL" id="KAH7905045.1"/>
    </source>
</evidence>
<feature type="non-terminal residue" evidence="1">
    <location>
        <position position="427"/>
    </location>
</feature>
<feature type="non-terminal residue" evidence="1">
    <location>
        <position position="1"/>
    </location>
</feature>
<accession>A0ACB7ZVH3</accession>
<comment type="caution">
    <text evidence="1">The sequence shown here is derived from an EMBL/GenBank/DDBJ whole genome shotgun (WGS) entry which is preliminary data.</text>
</comment>
<reference evidence="1" key="1">
    <citation type="journal article" date="2021" name="New Phytol.">
        <title>Evolutionary innovations through gain and loss of genes in the ectomycorrhizal Boletales.</title>
        <authorList>
            <person name="Wu G."/>
            <person name="Miyauchi S."/>
            <person name="Morin E."/>
            <person name="Kuo A."/>
            <person name="Drula E."/>
            <person name="Varga T."/>
            <person name="Kohler A."/>
            <person name="Feng B."/>
            <person name="Cao Y."/>
            <person name="Lipzen A."/>
            <person name="Daum C."/>
            <person name="Hundley H."/>
            <person name="Pangilinan J."/>
            <person name="Johnson J."/>
            <person name="Barry K."/>
            <person name="LaButti K."/>
            <person name="Ng V."/>
            <person name="Ahrendt S."/>
            <person name="Min B."/>
            <person name="Choi I.G."/>
            <person name="Park H."/>
            <person name="Plett J.M."/>
            <person name="Magnuson J."/>
            <person name="Spatafora J.W."/>
            <person name="Nagy L.G."/>
            <person name="Henrissat B."/>
            <person name="Grigoriev I.V."/>
            <person name="Yang Z.L."/>
            <person name="Xu J."/>
            <person name="Martin F.M."/>
        </authorList>
    </citation>
    <scope>NUCLEOTIDE SEQUENCE</scope>
    <source>
        <strain evidence="1">ATCC 28755</strain>
    </source>
</reference>
<protein>
    <submittedName>
        <fullName evidence="1">Uncharacterized protein</fullName>
    </submittedName>
</protein>
<dbReference type="EMBL" id="MU268287">
    <property type="protein sequence ID" value="KAH7905045.1"/>
    <property type="molecule type" value="Genomic_DNA"/>
</dbReference>